<dbReference type="AlphaFoldDB" id="A0A8X6PFY0"/>
<evidence type="ECO:0000313" key="1">
    <source>
        <dbReference type="EMBL" id="GFT68456.1"/>
    </source>
</evidence>
<dbReference type="Proteomes" id="UP000887013">
    <property type="component" value="Unassembled WGS sequence"/>
</dbReference>
<sequence length="93" mass="10537">MFCHNNAVRGCGYHSNRLHTDYVIKVTVTHTAYLRQKETHEIGNPYKRSQIQVYLTNVSIENSGKQSTGASHSNALALQRKKKSFWTLTKVSG</sequence>
<reference evidence="1" key="1">
    <citation type="submission" date="2020-08" db="EMBL/GenBank/DDBJ databases">
        <title>Multicomponent nature underlies the extraordinary mechanical properties of spider dragline silk.</title>
        <authorList>
            <person name="Kono N."/>
            <person name="Nakamura H."/>
            <person name="Mori M."/>
            <person name="Yoshida Y."/>
            <person name="Ohtoshi R."/>
            <person name="Malay A.D."/>
            <person name="Moran D.A.P."/>
            <person name="Tomita M."/>
            <person name="Numata K."/>
            <person name="Arakawa K."/>
        </authorList>
    </citation>
    <scope>NUCLEOTIDE SEQUENCE</scope>
</reference>
<dbReference type="EMBL" id="BMAW01020490">
    <property type="protein sequence ID" value="GFT68456.1"/>
    <property type="molecule type" value="Genomic_DNA"/>
</dbReference>
<name>A0A8X6PFY0_NEPPI</name>
<keyword evidence="2" id="KW-1185">Reference proteome</keyword>
<organism evidence="1 2">
    <name type="scientific">Nephila pilipes</name>
    <name type="common">Giant wood spider</name>
    <name type="synonym">Nephila maculata</name>
    <dbReference type="NCBI Taxonomy" id="299642"/>
    <lineage>
        <taxon>Eukaryota</taxon>
        <taxon>Metazoa</taxon>
        <taxon>Ecdysozoa</taxon>
        <taxon>Arthropoda</taxon>
        <taxon>Chelicerata</taxon>
        <taxon>Arachnida</taxon>
        <taxon>Araneae</taxon>
        <taxon>Araneomorphae</taxon>
        <taxon>Entelegynae</taxon>
        <taxon>Araneoidea</taxon>
        <taxon>Nephilidae</taxon>
        <taxon>Nephila</taxon>
    </lineage>
</organism>
<accession>A0A8X6PFY0</accession>
<proteinExistence type="predicted"/>
<gene>
    <name evidence="1" type="ORF">NPIL_314611</name>
</gene>
<comment type="caution">
    <text evidence="1">The sequence shown here is derived from an EMBL/GenBank/DDBJ whole genome shotgun (WGS) entry which is preliminary data.</text>
</comment>
<protein>
    <submittedName>
        <fullName evidence="1">Uncharacterized protein</fullName>
    </submittedName>
</protein>
<evidence type="ECO:0000313" key="2">
    <source>
        <dbReference type="Proteomes" id="UP000887013"/>
    </source>
</evidence>